<name>A0A377GP27_9FUSO</name>
<evidence type="ECO:0000313" key="4">
    <source>
        <dbReference type="EMBL" id="STO28729.1"/>
    </source>
</evidence>
<keyword evidence="1" id="KW-0175">Coiled coil</keyword>
<proteinExistence type="predicted"/>
<reference evidence="4 5" key="1">
    <citation type="submission" date="2018-06" db="EMBL/GenBank/DDBJ databases">
        <authorList>
            <consortium name="Pathogen Informatics"/>
            <person name="Doyle S."/>
        </authorList>
    </citation>
    <scope>NUCLEOTIDE SEQUENCE [LARGE SCALE GENOMIC DNA]</scope>
    <source>
        <strain evidence="4 5">NCTC10723</strain>
    </source>
</reference>
<feature type="chain" id="PRO_5016863192" evidence="3">
    <location>
        <begin position="21"/>
        <end position="252"/>
    </location>
</feature>
<protein>
    <submittedName>
        <fullName evidence="4">Conjugal transfer protein TrbJ</fullName>
    </submittedName>
</protein>
<evidence type="ECO:0000313" key="5">
    <source>
        <dbReference type="Proteomes" id="UP000255328"/>
    </source>
</evidence>
<evidence type="ECO:0000256" key="3">
    <source>
        <dbReference type="SAM" id="SignalP"/>
    </source>
</evidence>
<gene>
    <name evidence="4" type="ORF">NCTC10723_00040</name>
</gene>
<evidence type="ECO:0000256" key="1">
    <source>
        <dbReference type="SAM" id="Coils"/>
    </source>
</evidence>
<dbReference type="OrthoDB" id="90663at2"/>
<sequence>MKRKILIITLNTILYISSLALEVYDPANHQENITQRIESVKQTLEAIKQTQNQIEQLKNDAINLASIDGILANSQLIGLQQSFQSILDIQNKAKSQINDFKNFQEQFKNIYISFEDLKNLNPEQYIYQADKILEQTRNIAEDSLRTVGITNSQQMQNDAQRVRALMSAANTVQGQKAAIQANVQMTGMTYQVLNDMKLLLSQSLATQGTAMMKEIQKEQVAREEYNTLTTGKIDTSNKSSGLRDLLEGKNIK</sequence>
<dbReference type="AlphaFoldDB" id="A0A377GP27"/>
<keyword evidence="5" id="KW-1185">Reference proteome</keyword>
<keyword evidence="3" id="KW-0732">Signal</keyword>
<feature type="coiled-coil region" evidence="1">
    <location>
        <begin position="30"/>
        <end position="67"/>
    </location>
</feature>
<dbReference type="RefSeq" id="WP_115268199.1">
    <property type="nucleotide sequence ID" value="NZ_UGGU01000002.1"/>
</dbReference>
<feature type="compositionally biased region" description="Polar residues" evidence="2">
    <location>
        <begin position="231"/>
        <end position="240"/>
    </location>
</feature>
<dbReference type="SUPFAM" id="SSF101082">
    <property type="entry name" value="Typo IV secretion system protein TraC"/>
    <property type="match status" value="1"/>
</dbReference>
<feature type="region of interest" description="Disordered" evidence="2">
    <location>
        <begin position="231"/>
        <end position="252"/>
    </location>
</feature>
<evidence type="ECO:0000256" key="2">
    <source>
        <dbReference type="SAM" id="MobiDB-lite"/>
    </source>
</evidence>
<accession>A0A377GP27</accession>
<dbReference type="EMBL" id="UGGU01000002">
    <property type="protein sequence ID" value="STO28729.1"/>
    <property type="molecule type" value="Genomic_DNA"/>
</dbReference>
<organism evidence="4 5">
    <name type="scientific">Fusobacterium necrogenes</name>
    <dbReference type="NCBI Taxonomy" id="858"/>
    <lineage>
        <taxon>Bacteria</taxon>
        <taxon>Fusobacteriati</taxon>
        <taxon>Fusobacteriota</taxon>
        <taxon>Fusobacteriia</taxon>
        <taxon>Fusobacteriales</taxon>
        <taxon>Fusobacteriaceae</taxon>
        <taxon>Fusobacterium</taxon>
    </lineage>
</organism>
<feature type="signal peptide" evidence="3">
    <location>
        <begin position="1"/>
        <end position="20"/>
    </location>
</feature>
<dbReference type="Proteomes" id="UP000255328">
    <property type="component" value="Unassembled WGS sequence"/>
</dbReference>